<dbReference type="GO" id="GO:0000257">
    <property type="term" value="F:nitrilase activity"/>
    <property type="evidence" value="ECO:0007669"/>
    <property type="project" value="UniProtKB-EC"/>
</dbReference>
<evidence type="ECO:0000259" key="6">
    <source>
        <dbReference type="PROSITE" id="PS50263"/>
    </source>
</evidence>
<dbReference type="RefSeq" id="XP_040635264.1">
    <property type="nucleotide sequence ID" value="XM_040782904.1"/>
</dbReference>
<evidence type="ECO:0000256" key="4">
    <source>
        <dbReference type="ARBA" id="ARBA00039045"/>
    </source>
</evidence>
<gene>
    <name evidence="7" type="ORF">EURHEDRAFT_416241</name>
</gene>
<keyword evidence="8" id="KW-1185">Reference proteome</keyword>
<dbReference type="GeneID" id="63698028"/>
<evidence type="ECO:0000313" key="7">
    <source>
        <dbReference type="EMBL" id="EYE91574.1"/>
    </source>
</evidence>
<dbReference type="OrthoDB" id="10250282at2759"/>
<evidence type="ECO:0000256" key="2">
    <source>
        <dbReference type="ARBA" id="ARBA00022801"/>
    </source>
</evidence>
<comment type="catalytic activity">
    <reaction evidence="3">
        <text>a nitrile + 2 H2O = a carboxylate + NH4(+)</text>
        <dbReference type="Rhea" id="RHEA:21724"/>
        <dbReference type="ChEBI" id="CHEBI:15377"/>
        <dbReference type="ChEBI" id="CHEBI:18379"/>
        <dbReference type="ChEBI" id="CHEBI:28938"/>
        <dbReference type="ChEBI" id="CHEBI:29067"/>
        <dbReference type="EC" id="3.5.5.1"/>
    </reaction>
</comment>
<dbReference type="InterPro" id="IPR044149">
    <property type="entry name" value="Nitrilases_CHs"/>
</dbReference>
<dbReference type="PANTHER" id="PTHR46044">
    <property type="entry name" value="NITRILASE"/>
    <property type="match status" value="1"/>
</dbReference>
<dbReference type="HOGENOM" id="CLU_030130_6_0_1"/>
<protein>
    <recommendedName>
        <fullName evidence="4">nitrilase</fullName>
        <ecNumber evidence="4">3.5.5.1</ecNumber>
    </recommendedName>
</protein>
<dbReference type="Gene3D" id="3.60.110.10">
    <property type="entry name" value="Carbon-nitrogen hydrolase"/>
    <property type="match status" value="1"/>
</dbReference>
<feature type="domain" description="CN hydrolase" evidence="6">
    <location>
        <begin position="9"/>
        <end position="282"/>
    </location>
</feature>
<accession>A0A017S4P9</accession>
<evidence type="ECO:0000256" key="5">
    <source>
        <dbReference type="PROSITE-ProRule" id="PRU10139"/>
    </source>
</evidence>
<comment type="similarity">
    <text evidence="1">Belongs to the carbon-nitrogen hydrolase superfamily. Nitrilase family.</text>
</comment>
<evidence type="ECO:0000313" key="8">
    <source>
        <dbReference type="Proteomes" id="UP000019804"/>
    </source>
</evidence>
<dbReference type="InterPro" id="IPR036526">
    <property type="entry name" value="C-N_Hydrolase_sf"/>
</dbReference>
<dbReference type="InterPro" id="IPR003010">
    <property type="entry name" value="C-N_Hydrolase"/>
</dbReference>
<dbReference type="EC" id="3.5.5.1" evidence="4"/>
<keyword evidence="2" id="KW-0378">Hydrolase</keyword>
<dbReference type="InterPro" id="IPR000132">
    <property type="entry name" value="Nitrilase/CN_hydratase_CS"/>
</dbReference>
<dbReference type="STRING" id="1388766.A0A017S4P9"/>
<dbReference type="AlphaFoldDB" id="A0A017S4P9"/>
<dbReference type="Proteomes" id="UP000019804">
    <property type="component" value="Unassembled WGS sequence"/>
</dbReference>
<organism evidence="7 8">
    <name type="scientific">Aspergillus ruber (strain CBS 135680)</name>
    <dbReference type="NCBI Taxonomy" id="1388766"/>
    <lineage>
        <taxon>Eukaryota</taxon>
        <taxon>Fungi</taxon>
        <taxon>Dikarya</taxon>
        <taxon>Ascomycota</taxon>
        <taxon>Pezizomycotina</taxon>
        <taxon>Eurotiomycetes</taxon>
        <taxon>Eurotiomycetidae</taxon>
        <taxon>Eurotiales</taxon>
        <taxon>Aspergillaceae</taxon>
        <taxon>Aspergillus</taxon>
        <taxon>Aspergillus subgen. Aspergillus</taxon>
    </lineage>
</organism>
<reference evidence="8" key="1">
    <citation type="journal article" date="2014" name="Nat. Commun.">
        <title>Genomic adaptations of the halophilic Dead Sea filamentous fungus Eurotium rubrum.</title>
        <authorList>
            <person name="Kis-Papo T."/>
            <person name="Weig A.R."/>
            <person name="Riley R."/>
            <person name="Persoh D."/>
            <person name="Salamov A."/>
            <person name="Sun H."/>
            <person name="Lipzen A."/>
            <person name="Wasser S.P."/>
            <person name="Rambold G."/>
            <person name="Grigoriev I.V."/>
            <person name="Nevo E."/>
        </authorList>
    </citation>
    <scope>NUCLEOTIDE SEQUENCE [LARGE SCALE GENOMIC DNA]</scope>
    <source>
        <strain evidence="8">CBS 135680</strain>
    </source>
</reference>
<dbReference type="PROSITE" id="PS50263">
    <property type="entry name" value="CN_HYDROLASE"/>
    <property type="match status" value="1"/>
</dbReference>
<dbReference type="GO" id="GO:0016836">
    <property type="term" value="F:hydro-lyase activity"/>
    <property type="evidence" value="ECO:0007669"/>
    <property type="project" value="UniProtKB-ARBA"/>
</dbReference>
<proteinExistence type="inferred from homology"/>
<dbReference type="PROSITE" id="PS00920">
    <property type="entry name" value="NITRIL_CHT_1"/>
    <property type="match status" value="1"/>
</dbReference>
<evidence type="ECO:0000256" key="3">
    <source>
        <dbReference type="ARBA" id="ARBA00036406"/>
    </source>
</evidence>
<dbReference type="SUPFAM" id="SSF56317">
    <property type="entry name" value="Carbon-nitrogen hydrolase"/>
    <property type="match status" value="1"/>
</dbReference>
<name>A0A017S4P9_ASPRC</name>
<dbReference type="Pfam" id="PF00795">
    <property type="entry name" value="CN_hydrolase"/>
    <property type="match status" value="1"/>
</dbReference>
<dbReference type="PANTHER" id="PTHR46044:SF14">
    <property type="entry name" value="ARYLACETONITRILASE"/>
    <property type="match status" value="1"/>
</dbReference>
<dbReference type="PROSITE" id="PS00921">
    <property type="entry name" value="NITRIL_CHT_2"/>
    <property type="match status" value="1"/>
</dbReference>
<dbReference type="CDD" id="cd07564">
    <property type="entry name" value="nitrilases_CHs"/>
    <property type="match status" value="1"/>
</dbReference>
<dbReference type="EMBL" id="KK088443">
    <property type="protein sequence ID" value="EYE91574.1"/>
    <property type="molecule type" value="Genomic_DNA"/>
</dbReference>
<sequence>MAESDTQTVLVAAVQAEPEWLDLQAAVDKTCSLIWDAAQRGVRLIAFPECWIPGYPAWIWTRPVDMERAVAYIRSSLRYDSTEMERIRTCALENKINVALGFSENDHGSLYIAQCVITDNGEIKAKRRKLKPTHMERTVFGDCTGDSLLNVVDTSVGRVGALSCWEHINPLLKYHTFYQRELYHVAAWPPVRHHSGGSELFSMSREGTRILAQTYAMESSTFVIHTTSLISEKGIQKMGTGDGSLMNVPGGGSSAIFGPDGRQLTEDLPEHEENLVIAEINPDKVLGNRCFVDSCGHYSRPDLLWLGVDLEAKKRVRSQSSPSAHQQDT</sequence>
<evidence type="ECO:0000256" key="1">
    <source>
        <dbReference type="ARBA" id="ARBA00008129"/>
    </source>
</evidence>
<feature type="active site" description="Proton acceptor" evidence="5">
    <location>
        <position position="49"/>
    </location>
</feature>